<name>A0A2Z5G7A1_9BACT</name>
<reference evidence="1 2" key="1">
    <citation type="journal article" date="2018" name="Front. Microbiol.">
        <title>Hydrolytic Capabilities as a Key to Environmental Success: Chitinolytic and Cellulolytic Acidobacteria From Acidic Sub-arctic Soils and Boreal Peatlands.</title>
        <authorList>
            <person name="Belova S.E."/>
            <person name="Ravin N.V."/>
            <person name="Pankratov T.A."/>
            <person name="Rakitin A.L."/>
            <person name="Ivanova A.A."/>
            <person name="Beletsky A.V."/>
            <person name="Mardanov A.V."/>
            <person name="Sinninghe Damste J.S."/>
            <person name="Dedysh S.N."/>
        </authorList>
    </citation>
    <scope>NUCLEOTIDE SEQUENCE [LARGE SCALE GENOMIC DNA]</scope>
    <source>
        <strain evidence="1 2">SBC82</strain>
    </source>
</reference>
<accession>A0A2Z5G7A1</accession>
<dbReference type="AlphaFoldDB" id="A0A2Z5G7A1"/>
<gene>
    <name evidence="1" type="ORF">ACPOL_5888</name>
</gene>
<organism evidence="1 2">
    <name type="scientific">Acidisarcina polymorpha</name>
    <dbReference type="NCBI Taxonomy" id="2211140"/>
    <lineage>
        <taxon>Bacteria</taxon>
        <taxon>Pseudomonadati</taxon>
        <taxon>Acidobacteriota</taxon>
        <taxon>Terriglobia</taxon>
        <taxon>Terriglobales</taxon>
        <taxon>Acidobacteriaceae</taxon>
        <taxon>Acidisarcina</taxon>
    </lineage>
</organism>
<proteinExistence type="predicted"/>
<dbReference type="EMBL" id="CP030840">
    <property type="protein sequence ID" value="AXC15132.1"/>
    <property type="molecule type" value="Genomic_DNA"/>
</dbReference>
<dbReference type="Proteomes" id="UP000253606">
    <property type="component" value="Chromosome"/>
</dbReference>
<keyword evidence="2" id="KW-1185">Reference proteome</keyword>
<protein>
    <submittedName>
        <fullName evidence="1">Uncharacterized protein</fullName>
    </submittedName>
</protein>
<evidence type="ECO:0000313" key="2">
    <source>
        <dbReference type="Proteomes" id="UP000253606"/>
    </source>
</evidence>
<evidence type="ECO:0000313" key="1">
    <source>
        <dbReference type="EMBL" id="AXC15132.1"/>
    </source>
</evidence>
<sequence length="38" mass="4149">MFFTVDLTTTAARKSAMTLEQQQSEAAQIAEQVAGNLF</sequence>
<dbReference type="KEGG" id="abas:ACPOL_5888"/>